<feature type="binding site" evidence="19">
    <location>
        <position position="117"/>
    </location>
    <ligand>
        <name>substrate</name>
    </ligand>
</feature>
<dbReference type="FunFam" id="3.30.1180.20:FF:000001">
    <property type="entry name" value="Dihydroxyacetone kinase 1"/>
    <property type="match status" value="1"/>
</dbReference>
<evidence type="ECO:0000259" key="20">
    <source>
        <dbReference type="PROSITE" id="PS51480"/>
    </source>
</evidence>
<comment type="subunit">
    <text evidence="14">Homodimer. Interacts with IFIH1 (via the CARD domains), the interaction is inhibited by viral infection.</text>
</comment>
<evidence type="ECO:0000256" key="15">
    <source>
        <dbReference type="ARBA" id="ARBA00047974"/>
    </source>
</evidence>
<evidence type="ECO:0000256" key="14">
    <source>
        <dbReference type="ARBA" id="ARBA00046681"/>
    </source>
</evidence>
<feature type="domain" description="DhaK" evidence="21">
    <location>
        <begin position="10"/>
        <end position="340"/>
    </location>
</feature>
<dbReference type="Pfam" id="PF02733">
    <property type="entry name" value="Dak1"/>
    <property type="match status" value="1"/>
</dbReference>
<dbReference type="InterPro" id="IPR050861">
    <property type="entry name" value="Dihydroxyacetone_Kinase"/>
</dbReference>
<evidence type="ECO:0000256" key="13">
    <source>
        <dbReference type="ARBA" id="ARBA00045490"/>
    </source>
</evidence>
<gene>
    <name evidence="22" type="ORF">LSH36_94g01041</name>
</gene>
<dbReference type="Gene3D" id="3.40.50.10440">
    <property type="entry name" value="Dihydroxyacetone kinase, domain 1"/>
    <property type="match status" value="1"/>
</dbReference>
<proteinExistence type="inferred from homology"/>
<evidence type="ECO:0000256" key="16">
    <source>
        <dbReference type="ARBA" id="ARBA00048526"/>
    </source>
</evidence>
<dbReference type="PANTHER" id="PTHR28629:SF4">
    <property type="entry name" value="TRIOKINASE_FMN CYCLASE"/>
    <property type="match status" value="1"/>
</dbReference>
<dbReference type="Proteomes" id="UP001208570">
    <property type="component" value="Unassembled WGS sequence"/>
</dbReference>
<evidence type="ECO:0000256" key="7">
    <source>
        <dbReference type="ARBA" id="ARBA00022679"/>
    </source>
</evidence>
<dbReference type="Gene3D" id="3.30.1180.20">
    <property type="entry name" value="Dihydroxyacetone kinase, domain 2"/>
    <property type="match status" value="1"/>
</dbReference>
<feature type="binding site" evidence="19">
    <location>
        <begin position="59"/>
        <end position="62"/>
    </location>
    <ligand>
        <name>substrate</name>
    </ligand>
</feature>
<dbReference type="EC" id="4.6.1.15" evidence="5"/>
<keyword evidence="8" id="KW-0547">Nucleotide-binding</keyword>
<keyword evidence="10" id="KW-0067">ATP-binding</keyword>
<evidence type="ECO:0000256" key="3">
    <source>
        <dbReference type="ARBA" id="ARBA00012107"/>
    </source>
</evidence>
<protein>
    <recommendedName>
        <fullName evidence="6">Triokinase/FMN cyclase</fullName>
        <ecNumber evidence="4">2.7.1.28</ecNumber>
        <ecNumber evidence="3">2.7.1.29</ecNumber>
        <ecNumber evidence="5">4.6.1.15</ecNumber>
    </recommendedName>
    <alternativeName>
        <fullName evidence="12">Bifunctional ATP-dependent dihydroxyacetone kinase/FAD-AMP lyase (cyclizing)</fullName>
    </alternativeName>
</protein>
<comment type="caution">
    <text evidence="22">The sequence shown here is derived from an EMBL/GenBank/DDBJ whole genome shotgun (WGS) entry which is preliminary data.</text>
</comment>
<evidence type="ECO:0000256" key="8">
    <source>
        <dbReference type="ARBA" id="ARBA00022741"/>
    </source>
</evidence>
<dbReference type="GO" id="GO:0004371">
    <property type="term" value="F:glycerone kinase activity"/>
    <property type="evidence" value="ECO:0007669"/>
    <property type="project" value="UniProtKB-EC"/>
</dbReference>
<dbReference type="GO" id="GO:0005524">
    <property type="term" value="F:ATP binding"/>
    <property type="evidence" value="ECO:0007669"/>
    <property type="project" value="UniProtKB-KW"/>
</dbReference>
<dbReference type="InterPro" id="IPR004006">
    <property type="entry name" value="DhaK_dom"/>
</dbReference>
<dbReference type="PROSITE" id="PS51481">
    <property type="entry name" value="DHAK"/>
    <property type="match status" value="1"/>
</dbReference>
<comment type="catalytic activity">
    <reaction evidence="16">
        <text>FAD = riboflavin cyclic-4',5'-phosphate + AMP + H(+)</text>
        <dbReference type="Rhea" id="RHEA:13729"/>
        <dbReference type="ChEBI" id="CHEBI:15378"/>
        <dbReference type="ChEBI" id="CHEBI:57692"/>
        <dbReference type="ChEBI" id="CHEBI:76202"/>
        <dbReference type="ChEBI" id="CHEBI:456215"/>
        <dbReference type="EC" id="4.6.1.15"/>
    </reaction>
</comment>
<feature type="active site" description="Tele-hemiaminal-histidine intermediate" evidence="18">
    <location>
        <position position="225"/>
    </location>
</feature>
<dbReference type="InterPro" id="IPR004007">
    <property type="entry name" value="DhaL_dom"/>
</dbReference>
<evidence type="ECO:0000256" key="9">
    <source>
        <dbReference type="ARBA" id="ARBA00022777"/>
    </source>
</evidence>
<dbReference type="PANTHER" id="PTHR28629">
    <property type="entry name" value="TRIOKINASE/FMN CYCLASE"/>
    <property type="match status" value="1"/>
</dbReference>
<evidence type="ECO:0000256" key="19">
    <source>
        <dbReference type="PIRSR" id="PIRSR612734-2"/>
    </source>
</evidence>
<evidence type="ECO:0000256" key="6">
    <source>
        <dbReference type="ARBA" id="ARBA00018932"/>
    </source>
</evidence>
<dbReference type="SUPFAM" id="SSF101473">
    <property type="entry name" value="DhaL-like"/>
    <property type="match status" value="1"/>
</dbReference>
<dbReference type="SUPFAM" id="SSF82549">
    <property type="entry name" value="DAK1/DegV-like"/>
    <property type="match status" value="1"/>
</dbReference>
<comment type="function">
    <text evidence="13">Catalyzes both the phosphorylation of dihydroxyacetone and of glyceraldehyde, and the splitting of ribonucleoside diphosphate-X compounds among which FAD is the best substrate. Represses IFIH1-mediated cellular antiviral response.</text>
</comment>
<name>A0AAD9NA29_9ANNE</name>
<keyword evidence="7" id="KW-0808">Transferase</keyword>
<evidence type="ECO:0000313" key="22">
    <source>
        <dbReference type="EMBL" id="KAK2162652.1"/>
    </source>
</evidence>
<dbReference type="Pfam" id="PF02734">
    <property type="entry name" value="Dak2"/>
    <property type="match status" value="1"/>
</dbReference>
<dbReference type="InterPro" id="IPR036117">
    <property type="entry name" value="DhaL_dom_sf"/>
</dbReference>
<dbReference type="PROSITE" id="PS51480">
    <property type="entry name" value="DHAL"/>
    <property type="match status" value="1"/>
</dbReference>
<dbReference type="EMBL" id="JAODUP010000094">
    <property type="protein sequence ID" value="KAK2162652.1"/>
    <property type="molecule type" value="Genomic_DNA"/>
</dbReference>
<evidence type="ECO:0000256" key="11">
    <source>
        <dbReference type="ARBA" id="ARBA00023285"/>
    </source>
</evidence>
<dbReference type="GO" id="GO:0019563">
    <property type="term" value="P:glycerol catabolic process"/>
    <property type="evidence" value="ECO:0007669"/>
    <property type="project" value="TreeGrafter"/>
</dbReference>
<comment type="similarity">
    <text evidence="2">Belongs to the dihydroxyacetone kinase (DAK) family.</text>
</comment>
<evidence type="ECO:0000256" key="18">
    <source>
        <dbReference type="PIRSR" id="PIRSR612734-1"/>
    </source>
</evidence>
<dbReference type="NCBIfam" id="NF011049">
    <property type="entry name" value="PRK14479.1"/>
    <property type="match status" value="1"/>
</dbReference>
<dbReference type="FunFam" id="3.40.50.10440:FF:000001">
    <property type="entry name" value="Dihydroxyacetone kinase, DhaK subunit"/>
    <property type="match status" value="1"/>
</dbReference>
<feature type="binding site" evidence="19">
    <location>
        <position position="112"/>
    </location>
    <ligand>
        <name>substrate</name>
    </ligand>
</feature>
<evidence type="ECO:0000256" key="17">
    <source>
        <dbReference type="ARBA" id="ARBA00048898"/>
    </source>
</evidence>
<keyword evidence="11" id="KW-0170">Cobalt</keyword>
<accession>A0AAD9NA29</accession>
<dbReference type="EC" id="2.7.1.28" evidence="4"/>
<dbReference type="FunFam" id="1.25.40.340:FF:000001">
    <property type="entry name" value="Dihydroxyacetone kinase 1"/>
    <property type="match status" value="1"/>
</dbReference>
<dbReference type="Gene3D" id="1.25.40.340">
    <property type="match status" value="1"/>
</dbReference>
<keyword evidence="9" id="KW-0418">Kinase</keyword>
<dbReference type="SMART" id="SM01120">
    <property type="entry name" value="Dak2"/>
    <property type="match status" value="1"/>
</dbReference>
<dbReference type="InterPro" id="IPR012734">
    <property type="entry name" value="DhaK_ATP"/>
</dbReference>
<dbReference type="NCBIfam" id="TIGR02361">
    <property type="entry name" value="dak_ATP"/>
    <property type="match status" value="1"/>
</dbReference>
<evidence type="ECO:0000313" key="23">
    <source>
        <dbReference type="Proteomes" id="UP001208570"/>
    </source>
</evidence>
<dbReference type="GO" id="GO:0005829">
    <property type="term" value="C:cytosol"/>
    <property type="evidence" value="ECO:0007669"/>
    <property type="project" value="TreeGrafter"/>
</dbReference>
<reference evidence="22" key="1">
    <citation type="journal article" date="2023" name="Mol. Biol. Evol.">
        <title>Third-Generation Sequencing Reveals the Adaptive Role of the Epigenome in Three Deep-Sea Polychaetes.</title>
        <authorList>
            <person name="Perez M."/>
            <person name="Aroh O."/>
            <person name="Sun Y."/>
            <person name="Lan Y."/>
            <person name="Juniper S.K."/>
            <person name="Young C.R."/>
            <person name="Angers B."/>
            <person name="Qian P.Y."/>
        </authorList>
    </citation>
    <scope>NUCLEOTIDE SEQUENCE</scope>
    <source>
        <strain evidence="22">P08H-3</strain>
    </source>
</reference>
<keyword evidence="23" id="KW-1185">Reference proteome</keyword>
<dbReference type="EC" id="2.7.1.29" evidence="3"/>
<evidence type="ECO:0000256" key="1">
    <source>
        <dbReference type="ARBA" id="ARBA00004778"/>
    </source>
</evidence>
<evidence type="ECO:0000256" key="2">
    <source>
        <dbReference type="ARBA" id="ARBA00008757"/>
    </source>
</evidence>
<comment type="catalytic activity">
    <reaction evidence="17">
        <text>dihydroxyacetone + ATP = dihydroxyacetone phosphate + ADP + H(+)</text>
        <dbReference type="Rhea" id="RHEA:15773"/>
        <dbReference type="ChEBI" id="CHEBI:15378"/>
        <dbReference type="ChEBI" id="CHEBI:16016"/>
        <dbReference type="ChEBI" id="CHEBI:30616"/>
        <dbReference type="ChEBI" id="CHEBI:57642"/>
        <dbReference type="ChEBI" id="CHEBI:456216"/>
        <dbReference type="EC" id="2.7.1.29"/>
    </reaction>
</comment>
<evidence type="ECO:0000256" key="10">
    <source>
        <dbReference type="ARBA" id="ARBA00022840"/>
    </source>
</evidence>
<evidence type="ECO:0000256" key="12">
    <source>
        <dbReference type="ARBA" id="ARBA00032426"/>
    </source>
</evidence>
<comment type="catalytic activity">
    <reaction evidence="15">
        <text>D-glyceraldehyde + ATP = D-glyceraldehyde 3-phosphate + ADP + H(+)</text>
        <dbReference type="Rhea" id="RHEA:13941"/>
        <dbReference type="ChEBI" id="CHEBI:15378"/>
        <dbReference type="ChEBI" id="CHEBI:17378"/>
        <dbReference type="ChEBI" id="CHEBI:30616"/>
        <dbReference type="ChEBI" id="CHEBI:59776"/>
        <dbReference type="ChEBI" id="CHEBI:456216"/>
        <dbReference type="EC" id="2.7.1.28"/>
    </reaction>
</comment>
<evidence type="ECO:0000259" key="21">
    <source>
        <dbReference type="PROSITE" id="PS51481"/>
    </source>
</evidence>
<dbReference type="AlphaFoldDB" id="A0AAD9NA29"/>
<evidence type="ECO:0000256" key="5">
    <source>
        <dbReference type="ARBA" id="ARBA00012578"/>
    </source>
</evidence>
<feature type="domain" description="DhaL" evidence="20">
    <location>
        <begin position="383"/>
        <end position="585"/>
    </location>
</feature>
<dbReference type="GO" id="GO:0034012">
    <property type="term" value="F:FAD-AMP lyase (cyclizing) activity"/>
    <property type="evidence" value="ECO:0007669"/>
    <property type="project" value="UniProtKB-EC"/>
</dbReference>
<dbReference type="GO" id="GO:0050354">
    <property type="term" value="F:triokinase activity"/>
    <property type="evidence" value="ECO:0007669"/>
    <property type="project" value="UniProtKB-EC"/>
</dbReference>
<organism evidence="22 23">
    <name type="scientific">Paralvinella palmiformis</name>
    <dbReference type="NCBI Taxonomy" id="53620"/>
    <lineage>
        <taxon>Eukaryota</taxon>
        <taxon>Metazoa</taxon>
        <taxon>Spiralia</taxon>
        <taxon>Lophotrochozoa</taxon>
        <taxon>Annelida</taxon>
        <taxon>Polychaeta</taxon>
        <taxon>Sedentaria</taxon>
        <taxon>Canalipalpata</taxon>
        <taxon>Terebellida</taxon>
        <taxon>Terebelliformia</taxon>
        <taxon>Alvinellidae</taxon>
        <taxon>Paralvinella</taxon>
    </lineage>
</organism>
<comment type="pathway">
    <text evidence="1">Polyol metabolism; glycerol fermentation; glycerone phosphate from glycerol (oxidative route): step 2/2.</text>
</comment>
<sequence length="632" mass="66515">MSGGKHLINELTDCVRDSLEGLVAVNPGLQLLEGHNVILRRDIDDIKTEGKVTLISGGGSGHEPAHAAYVGPGMLTAAVCGAVFTSPTPDSIVATLQVVGDGSSAGTLMIVKNYTGDRLNFGLAAERAKAQGLKTEMVVVGEDCALKSVDKTAGRRGLCGTVLVHKIAGALAEQGASLSYIVSVCQKAVDDMGTIGLSLSPCSIPGVGPSFQLADDEMELGLGIHGEAGVKRIKVLPADKAVSTMLDHMTNEENNTHLKLKSEIPVVLIVNNLGGSSNLELNIMAKEAVNWLESHSMVVECVYCGVFMTSLNMAGISLTVLYMDDVRRNALHAPTSAPGWSFPLWRNGTTSARATSKRFISSINITRDPQSSPGRQIDQVTAGMLYKAVAYAAEAVGNCEKQLNTLDRRSGDGDCGTTLKRGADAIAKALGPPECPQLPVNCPHRLMLSLANILESSMGGSSGALYSLMLTAASGPLASDTSTEAWCTALELGVQAIMKYGGAEPGDRTMLDALCSAHQTLKENIAMNDPLKAFGLAVQSAEEMAQNTATMKAKAGRASYVSSDHLTLPDPGAHAIGIWMRAAYEACKLVLDKGRLNDLYGSLIDSQHSINSCSLLKLMTIACCPASRYIIK</sequence>
<evidence type="ECO:0000256" key="4">
    <source>
        <dbReference type="ARBA" id="ARBA00012110"/>
    </source>
</evidence>